<dbReference type="Proteomes" id="UP001162483">
    <property type="component" value="Unassembled WGS sequence"/>
</dbReference>
<accession>A0ABN9EX13</accession>
<gene>
    <name evidence="1" type="ORF">SPARVUS_LOCUS10678362</name>
</gene>
<protein>
    <submittedName>
        <fullName evidence="1">Uncharacterized protein</fullName>
    </submittedName>
</protein>
<keyword evidence="2" id="KW-1185">Reference proteome</keyword>
<evidence type="ECO:0000313" key="2">
    <source>
        <dbReference type="Proteomes" id="UP001162483"/>
    </source>
</evidence>
<proteinExistence type="predicted"/>
<evidence type="ECO:0000313" key="1">
    <source>
        <dbReference type="EMBL" id="CAI9587956.1"/>
    </source>
</evidence>
<reference evidence="1" key="1">
    <citation type="submission" date="2023-05" db="EMBL/GenBank/DDBJ databases">
        <authorList>
            <person name="Stuckert A."/>
        </authorList>
    </citation>
    <scope>NUCLEOTIDE SEQUENCE</scope>
</reference>
<sequence length="44" mass="5277">MLVNASNCVYKRLHLEFFFISSFSRCCPEPFFIMKNACQAFSWY</sequence>
<name>A0ABN9EX13_9NEOB</name>
<comment type="caution">
    <text evidence="1">The sequence shown here is derived from an EMBL/GenBank/DDBJ whole genome shotgun (WGS) entry which is preliminary data.</text>
</comment>
<organism evidence="1 2">
    <name type="scientific">Staurois parvus</name>
    <dbReference type="NCBI Taxonomy" id="386267"/>
    <lineage>
        <taxon>Eukaryota</taxon>
        <taxon>Metazoa</taxon>
        <taxon>Chordata</taxon>
        <taxon>Craniata</taxon>
        <taxon>Vertebrata</taxon>
        <taxon>Euteleostomi</taxon>
        <taxon>Amphibia</taxon>
        <taxon>Batrachia</taxon>
        <taxon>Anura</taxon>
        <taxon>Neobatrachia</taxon>
        <taxon>Ranoidea</taxon>
        <taxon>Ranidae</taxon>
        <taxon>Staurois</taxon>
    </lineage>
</organism>
<dbReference type="EMBL" id="CATNWA010015901">
    <property type="protein sequence ID" value="CAI9587956.1"/>
    <property type="molecule type" value="Genomic_DNA"/>
</dbReference>